<dbReference type="PANTHER" id="PTHR36234">
    <property type="entry name" value="LYSYL ENDOPEPTIDASE"/>
    <property type="match status" value="1"/>
</dbReference>
<accession>A0A425CSS7</accession>
<dbReference type="AlphaFoldDB" id="A0A425CSS7"/>
<evidence type="ECO:0000313" key="3">
    <source>
        <dbReference type="Proteomes" id="UP000284702"/>
    </source>
</evidence>
<evidence type="ECO:0000313" key="2">
    <source>
        <dbReference type="EMBL" id="RQM20084.1"/>
    </source>
</evidence>
<evidence type="ECO:0000256" key="1">
    <source>
        <dbReference type="ARBA" id="ARBA00023026"/>
    </source>
</evidence>
<dbReference type="PANTHER" id="PTHR36234:SF5">
    <property type="entry name" value="LYSYL ENDOPEPTIDASE"/>
    <property type="match status" value="1"/>
</dbReference>
<reference evidence="2" key="1">
    <citation type="submission" date="2018-07" db="EMBL/GenBank/DDBJ databases">
        <title>Annotation of Aphanomyces astaci genome assembly.</title>
        <authorList>
            <person name="Studholme D.J."/>
        </authorList>
    </citation>
    <scope>NUCLEOTIDE SEQUENCE [LARGE SCALE GENOMIC DNA]</scope>
    <source>
        <strain evidence="2">Pc</strain>
    </source>
</reference>
<proteinExistence type="predicted"/>
<dbReference type="Proteomes" id="UP000284702">
    <property type="component" value="Unassembled WGS sequence"/>
</dbReference>
<dbReference type="Gene3D" id="2.40.10.10">
    <property type="entry name" value="Trypsin-like serine proteases"/>
    <property type="match status" value="2"/>
</dbReference>
<protein>
    <recommendedName>
        <fullName evidence="4">Serine protease</fullName>
    </recommendedName>
</protein>
<evidence type="ECO:0008006" key="4">
    <source>
        <dbReference type="Google" id="ProtNLM"/>
    </source>
</evidence>
<dbReference type="Pfam" id="PF13365">
    <property type="entry name" value="Trypsin_2"/>
    <property type="match status" value="1"/>
</dbReference>
<dbReference type="InterPro" id="IPR043504">
    <property type="entry name" value="Peptidase_S1_PA_chymotrypsin"/>
</dbReference>
<comment type="caution">
    <text evidence="2">The sequence shown here is derived from an EMBL/GenBank/DDBJ whole genome shotgun (WGS) entry which is preliminary data.</text>
</comment>
<name>A0A425CSS7_APHAT</name>
<dbReference type="SUPFAM" id="SSF50494">
    <property type="entry name" value="Trypsin-like serine proteases"/>
    <property type="match status" value="1"/>
</dbReference>
<feature type="non-terminal residue" evidence="2">
    <location>
        <position position="1"/>
    </location>
</feature>
<gene>
    <name evidence="2" type="ORF">B5M09_010700</name>
</gene>
<keyword evidence="1" id="KW-0843">Virulence</keyword>
<organism evidence="2 3">
    <name type="scientific">Aphanomyces astaci</name>
    <name type="common">Crayfish plague agent</name>
    <dbReference type="NCBI Taxonomy" id="112090"/>
    <lineage>
        <taxon>Eukaryota</taxon>
        <taxon>Sar</taxon>
        <taxon>Stramenopiles</taxon>
        <taxon>Oomycota</taxon>
        <taxon>Saprolegniomycetes</taxon>
        <taxon>Saprolegniales</taxon>
        <taxon>Verrucalvaceae</taxon>
        <taxon>Aphanomyces</taxon>
    </lineage>
</organism>
<dbReference type="VEuPathDB" id="FungiDB:H257_17195"/>
<dbReference type="EMBL" id="MZMZ02004049">
    <property type="protein sequence ID" value="RQM20084.1"/>
    <property type="molecule type" value="Genomic_DNA"/>
</dbReference>
<dbReference type="VEuPathDB" id="FungiDB:H257_00877"/>
<keyword evidence="3" id="KW-1185">Reference proteome</keyword>
<sequence>KAATVDLLAHKGRLVTGSASQPGDVGIQSGPGVRDGFVYECELAVESPSVYRVVKYVYRPDKRYANSKRVFEAVVLNACGKSGYDLSVRRYVTEMSFVLRSMLYDWAKNRQRRGRLIIDVGTGRCQSRNYLDDMSVSLLLCDPELSHVSSLNRGKIRDATDMDPDSRVTLLKRLNTGGIRTAIFRGKVEDFFSSKAVVNYVVENQVPLVFSFSVSHTCGHRTAAPTNTSYTYRGRHPNGFLTTPLYTGHVLIDLISFGSTNSNCNYGFAITEYRYAATPPTKESTCDGSNSAASPACDQRPTSPYWRGARAIVRLLVNSPDGSRWCTGWLVGCQNHVLTNAHCIGTADDAAATTFDLRAFGKCNENCAGGGRCSNGNMVVGSTLVATSQAFDYSLVQLNTPTNVSAGNYLRLHESYVVGSPVYIPQHPLGGGMVMAIKATGGQFGLVYTSTYANPECGLEGMLGYKLNTSPGSSGAPIISTATNGVVGMHSCGGCAVGTEASLNGGIPAPWIVQDLRRQNALPNCAVAATSPVDPTVNFATVRGTLYASARGVSLDVYELQVDSDGVIAVDVQSVEATERRTFTDIDRNCDASYFDSRVFVVDAGTGAVVAENDRSVRGNGRADSSVSDLDAFVNMYVDAGAYYIVVGTTDMTDVDARAAAVAFARGTPAHATGTLFECGLPTAAHGHYTLTLRTNMDVESITSFKTPDSGLPSTCSKATRLEPLRFPAKCPYHARPPLALQYMVDGTIHQRNGSVSIDQVPFEVVEAAHIGIEIVSYQILDDGTRMPNGYDDAGICGRTFVDAVAYVFEDTTQGGLQLLDTTRLVAMVDDKPPGVRATTSRSSRDPYLDLYLPKGKYVLVVGQYPLHLHETVRMSTSIKEGFSPHKDDTSSDAGNYHVMFLTESHAVLLPPTSTPTFVEEPCSDL</sequence>
<dbReference type="InterPro" id="IPR009003">
    <property type="entry name" value="Peptidase_S1_PA"/>
</dbReference>